<name>A0A2W1JHS3_9CYAN</name>
<evidence type="ECO:0000313" key="4">
    <source>
        <dbReference type="EMBL" id="PZD70672.1"/>
    </source>
</evidence>
<dbReference type="InterPro" id="IPR046342">
    <property type="entry name" value="CBS_dom_sf"/>
</dbReference>
<dbReference type="Proteomes" id="UP000248857">
    <property type="component" value="Unassembled WGS sequence"/>
</dbReference>
<feature type="domain" description="CBS" evidence="3">
    <location>
        <begin position="74"/>
        <end position="134"/>
    </location>
</feature>
<dbReference type="PANTHER" id="PTHR43080:SF2">
    <property type="entry name" value="CBS DOMAIN-CONTAINING PROTEIN"/>
    <property type="match status" value="1"/>
</dbReference>
<dbReference type="PROSITE" id="PS51371">
    <property type="entry name" value="CBS"/>
    <property type="match status" value="2"/>
</dbReference>
<proteinExistence type="predicted"/>
<evidence type="ECO:0000259" key="3">
    <source>
        <dbReference type="PROSITE" id="PS51371"/>
    </source>
</evidence>
<evidence type="ECO:0000256" key="2">
    <source>
        <dbReference type="PROSITE-ProRule" id="PRU00703"/>
    </source>
</evidence>
<accession>A0A2W1JHS3</accession>
<feature type="domain" description="CBS" evidence="3">
    <location>
        <begin position="8"/>
        <end position="67"/>
    </location>
</feature>
<dbReference type="Pfam" id="PF00571">
    <property type="entry name" value="CBS"/>
    <property type="match status" value="2"/>
</dbReference>
<sequence>MLKARDIMTQNVIVIWDAATAAQAIALMQHHKVRSLIVERSDRSKAYGMVTERDIVYRVMALGKDPSQVGIGELVREPCITAHPDLTLEEVAQLFAATGIQRAPVIQEERLLGIISVTDLVIKTDIAQQRQDDQLSQQIDEALQHARIICGDSQTQISKECAVVWDVVEEYEAQTDKLRNLSHSS</sequence>
<keyword evidence="1 2" id="KW-0129">CBS domain</keyword>
<protein>
    <submittedName>
        <fullName evidence="4">Hypoxic response protein 1</fullName>
    </submittedName>
</protein>
<dbReference type="PANTHER" id="PTHR43080">
    <property type="entry name" value="CBS DOMAIN-CONTAINING PROTEIN CBSX3, MITOCHONDRIAL"/>
    <property type="match status" value="1"/>
</dbReference>
<dbReference type="SMART" id="SM00116">
    <property type="entry name" value="CBS"/>
    <property type="match status" value="2"/>
</dbReference>
<dbReference type="InterPro" id="IPR051257">
    <property type="entry name" value="Diverse_CBS-Domain"/>
</dbReference>
<dbReference type="OrthoDB" id="9807125at2"/>
<organism evidence="4 5">
    <name type="scientific">Acaryochloris thomasi RCC1774</name>
    <dbReference type="NCBI Taxonomy" id="1764569"/>
    <lineage>
        <taxon>Bacteria</taxon>
        <taxon>Bacillati</taxon>
        <taxon>Cyanobacteriota</taxon>
        <taxon>Cyanophyceae</taxon>
        <taxon>Acaryochloridales</taxon>
        <taxon>Acaryochloridaceae</taxon>
        <taxon>Acaryochloris</taxon>
        <taxon>Acaryochloris thomasi</taxon>
    </lineage>
</organism>
<dbReference type="InterPro" id="IPR000644">
    <property type="entry name" value="CBS_dom"/>
</dbReference>
<gene>
    <name evidence="4" type="primary">hrp1_4</name>
    <name evidence="4" type="ORF">C1752_10393</name>
</gene>
<dbReference type="Pfam" id="PF02672">
    <property type="entry name" value="CP12"/>
    <property type="match status" value="1"/>
</dbReference>
<evidence type="ECO:0000313" key="5">
    <source>
        <dbReference type="Proteomes" id="UP000248857"/>
    </source>
</evidence>
<dbReference type="SUPFAM" id="SSF54631">
    <property type="entry name" value="CBS-domain pair"/>
    <property type="match status" value="1"/>
</dbReference>
<dbReference type="Gene3D" id="3.10.580.10">
    <property type="entry name" value="CBS-domain"/>
    <property type="match status" value="1"/>
</dbReference>
<reference evidence="4 5" key="1">
    <citation type="journal article" date="2018" name="Sci. Rep.">
        <title>A novel species of the marine cyanobacterium Acaryochloris with a unique pigment content and lifestyle.</title>
        <authorList>
            <person name="Partensky F."/>
            <person name="Six C."/>
            <person name="Ratin M."/>
            <person name="Garczarek L."/>
            <person name="Vaulot D."/>
            <person name="Probert I."/>
            <person name="Calteau A."/>
            <person name="Gourvil P."/>
            <person name="Marie D."/>
            <person name="Grebert T."/>
            <person name="Bouchier C."/>
            <person name="Le Panse S."/>
            <person name="Gachenot M."/>
            <person name="Rodriguez F."/>
            <person name="Garrido J.L."/>
        </authorList>
    </citation>
    <scope>NUCLEOTIDE SEQUENCE [LARGE SCALE GENOMIC DNA]</scope>
    <source>
        <strain evidence="4 5">RCC1774</strain>
    </source>
</reference>
<comment type="caution">
    <text evidence="4">The sequence shown here is derived from an EMBL/GenBank/DDBJ whole genome shotgun (WGS) entry which is preliminary data.</text>
</comment>
<dbReference type="RefSeq" id="WP_110988820.1">
    <property type="nucleotide sequence ID" value="NZ_CAWNWM010000031.1"/>
</dbReference>
<dbReference type="EMBL" id="PQWO01000031">
    <property type="protein sequence ID" value="PZD70672.1"/>
    <property type="molecule type" value="Genomic_DNA"/>
</dbReference>
<keyword evidence="5" id="KW-1185">Reference proteome</keyword>
<dbReference type="AlphaFoldDB" id="A0A2W1JHS3"/>
<evidence type="ECO:0000256" key="1">
    <source>
        <dbReference type="ARBA" id="ARBA00023122"/>
    </source>
</evidence>